<evidence type="ECO:0000313" key="13">
    <source>
        <dbReference type="EMBL" id="SDQ18992.1"/>
    </source>
</evidence>
<gene>
    <name evidence="13" type="ORF">SAMN04489718_0689</name>
</gene>
<evidence type="ECO:0000256" key="2">
    <source>
        <dbReference type="ARBA" id="ARBA00010037"/>
    </source>
</evidence>
<evidence type="ECO:0000256" key="4">
    <source>
        <dbReference type="ARBA" id="ARBA00022833"/>
    </source>
</evidence>
<comment type="catalytic activity">
    <reaction evidence="10">
        <text>3-dehydro-4-O-phospho-D-erythronate + H(+) = dihydroxyacetone phosphate + CO2</text>
        <dbReference type="Rhea" id="RHEA:52416"/>
        <dbReference type="ChEBI" id="CHEBI:15378"/>
        <dbReference type="ChEBI" id="CHEBI:16526"/>
        <dbReference type="ChEBI" id="CHEBI:57642"/>
        <dbReference type="ChEBI" id="CHEBI:136593"/>
        <dbReference type="EC" id="4.1.1.104"/>
    </reaction>
</comment>
<dbReference type="Proteomes" id="UP000199301">
    <property type="component" value="Unassembled WGS sequence"/>
</dbReference>
<dbReference type="GO" id="GO:0005829">
    <property type="term" value="C:cytosol"/>
    <property type="evidence" value="ECO:0007669"/>
    <property type="project" value="TreeGrafter"/>
</dbReference>
<accession>A0A1H0YUX0</accession>
<dbReference type="EMBL" id="FNKO01000001">
    <property type="protein sequence ID" value="SDQ18992.1"/>
    <property type="molecule type" value="Genomic_DNA"/>
</dbReference>
<dbReference type="PANTHER" id="PTHR22789">
    <property type="entry name" value="FUCULOSE PHOSPHATE ALDOLASE"/>
    <property type="match status" value="1"/>
</dbReference>
<evidence type="ECO:0000256" key="5">
    <source>
        <dbReference type="ARBA" id="ARBA00023239"/>
    </source>
</evidence>
<comment type="cofactor">
    <cofactor evidence="1">
        <name>Zn(2+)</name>
        <dbReference type="ChEBI" id="CHEBI:29105"/>
    </cofactor>
</comment>
<reference evidence="14" key="1">
    <citation type="submission" date="2016-10" db="EMBL/GenBank/DDBJ databases">
        <authorList>
            <person name="Varghese N."/>
            <person name="Submissions S."/>
        </authorList>
    </citation>
    <scope>NUCLEOTIDE SEQUENCE [LARGE SCALE GENOMIC DNA]</scope>
    <source>
        <strain evidence="14">DSM 45459</strain>
    </source>
</reference>
<dbReference type="EC" id="4.1.1.104" evidence="8"/>
<organism evidence="13 14">
    <name type="scientific">Actinopolyspora saharensis</name>
    <dbReference type="NCBI Taxonomy" id="995062"/>
    <lineage>
        <taxon>Bacteria</taxon>
        <taxon>Bacillati</taxon>
        <taxon>Actinomycetota</taxon>
        <taxon>Actinomycetes</taxon>
        <taxon>Actinopolysporales</taxon>
        <taxon>Actinopolysporaceae</taxon>
        <taxon>Actinopolyspora</taxon>
    </lineage>
</organism>
<dbReference type="NCBIfam" id="NF043034">
    <property type="entry name" value="OxoTetrPhDc"/>
    <property type="match status" value="1"/>
</dbReference>
<dbReference type="PANTHER" id="PTHR22789:SF0">
    <property type="entry name" value="3-OXO-TETRONATE 4-PHOSPHATE DECARBOXYLASE-RELATED"/>
    <property type="match status" value="1"/>
</dbReference>
<evidence type="ECO:0000256" key="9">
    <source>
        <dbReference type="ARBA" id="ARBA00044803"/>
    </source>
</evidence>
<dbReference type="SMART" id="SM01007">
    <property type="entry name" value="Aldolase_II"/>
    <property type="match status" value="1"/>
</dbReference>
<dbReference type="InterPro" id="IPR001303">
    <property type="entry name" value="Aldolase_II/adducin_N"/>
</dbReference>
<keyword evidence="5" id="KW-0456">Lyase</keyword>
<dbReference type="GO" id="GO:0046872">
    <property type="term" value="F:metal ion binding"/>
    <property type="evidence" value="ECO:0007669"/>
    <property type="project" value="UniProtKB-KW"/>
</dbReference>
<keyword evidence="3" id="KW-0479">Metal-binding</keyword>
<dbReference type="InterPro" id="IPR050013">
    <property type="entry name" value="OtnC"/>
</dbReference>
<dbReference type="FunFam" id="3.40.225.10:FF:000008">
    <property type="entry name" value="Sugar aldolase"/>
    <property type="match status" value="1"/>
</dbReference>
<feature type="domain" description="Class II aldolase/adducin N-terminal" evidence="12">
    <location>
        <begin position="13"/>
        <end position="189"/>
    </location>
</feature>
<dbReference type="NCBIfam" id="NF006000">
    <property type="entry name" value="PRK08130.1"/>
    <property type="match status" value="1"/>
</dbReference>
<evidence type="ECO:0000256" key="6">
    <source>
        <dbReference type="ARBA" id="ARBA00023277"/>
    </source>
</evidence>
<evidence type="ECO:0000256" key="11">
    <source>
        <dbReference type="ARBA" id="ARBA00048603"/>
    </source>
</evidence>
<dbReference type="Pfam" id="PF00596">
    <property type="entry name" value="Aldolase_II"/>
    <property type="match status" value="1"/>
</dbReference>
<comment type="function">
    <text evidence="7">Catalyzes the decarboxylation of 3-oxo-tetronate 4-phosphate to dihydroxyacetone phosphate (DHAP) and CO(2).</text>
</comment>
<evidence type="ECO:0000256" key="3">
    <source>
        <dbReference type="ARBA" id="ARBA00022723"/>
    </source>
</evidence>
<evidence type="ECO:0000259" key="12">
    <source>
        <dbReference type="SMART" id="SM01007"/>
    </source>
</evidence>
<sequence length="209" mass="22601">MTDQNLADSELRRQIVVLSKSLFDRGYSAGSAGNISVRVEGGFLMTPTNSSLGRLESDQLSELNERGEHVAGPKPSKEVVMHQAMYRARPESAAIVHLHSTYVTAISCLRDEDAIPPLTPYFVMRLGREVPTVPYYKPGSDAILDDIVAAGKRGPAVILANHGSIVAGSTLEEAVNASEELEASAQLAFLLEGRRARPLTESQIDELLT</sequence>
<keyword evidence="14" id="KW-1185">Reference proteome</keyword>
<evidence type="ECO:0000313" key="14">
    <source>
        <dbReference type="Proteomes" id="UP000199301"/>
    </source>
</evidence>
<dbReference type="OrthoDB" id="9786287at2"/>
<comment type="similarity">
    <text evidence="2">Belongs to the aldolase class II family. AraD/FucA subfamily.</text>
</comment>
<dbReference type="GO" id="GO:0019323">
    <property type="term" value="P:pentose catabolic process"/>
    <property type="evidence" value="ECO:0007669"/>
    <property type="project" value="InterPro"/>
</dbReference>
<dbReference type="InterPro" id="IPR036409">
    <property type="entry name" value="Aldolase_II/adducin_N_sf"/>
</dbReference>
<dbReference type="AlphaFoldDB" id="A0A1H0YUX0"/>
<dbReference type="GO" id="GO:0016832">
    <property type="term" value="F:aldehyde-lyase activity"/>
    <property type="evidence" value="ECO:0007669"/>
    <property type="project" value="InterPro"/>
</dbReference>
<dbReference type="STRING" id="995062.SAMN04489718_0689"/>
<dbReference type="Gene3D" id="3.40.225.10">
    <property type="entry name" value="Class II aldolase/adducin N-terminal domain"/>
    <property type="match status" value="1"/>
</dbReference>
<keyword evidence="4" id="KW-0862">Zinc</keyword>
<name>A0A1H0YUX0_9ACTN</name>
<protein>
    <recommendedName>
        <fullName evidence="9">3-oxo-tetronate 4-phosphate decarboxylase</fullName>
        <ecNumber evidence="8">4.1.1.104</ecNumber>
    </recommendedName>
</protein>
<evidence type="ECO:0000256" key="7">
    <source>
        <dbReference type="ARBA" id="ARBA00044745"/>
    </source>
</evidence>
<dbReference type="SUPFAM" id="SSF53639">
    <property type="entry name" value="AraD/HMP-PK domain-like"/>
    <property type="match status" value="1"/>
</dbReference>
<comment type="catalytic activity">
    <reaction evidence="11">
        <text>3-dehydro-4-O-phospho-L-erythronate + H(+) = dihydroxyacetone phosphate + CO2</text>
        <dbReference type="Rhea" id="RHEA:52404"/>
        <dbReference type="ChEBI" id="CHEBI:15378"/>
        <dbReference type="ChEBI" id="CHEBI:16526"/>
        <dbReference type="ChEBI" id="CHEBI:57642"/>
        <dbReference type="ChEBI" id="CHEBI:136592"/>
        <dbReference type="EC" id="4.1.1.104"/>
    </reaction>
</comment>
<evidence type="ECO:0000256" key="10">
    <source>
        <dbReference type="ARBA" id="ARBA00047520"/>
    </source>
</evidence>
<evidence type="ECO:0000256" key="1">
    <source>
        <dbReference type="ARBA" id="ARBA00001947"/>
    </source>
</evidence>
<dbReference type="InterPro" id="IPR050197">
    <property type="entry name" value="Aldolase_class_II_sugar_metab"/>
</dbReference>
<proteinExistence type="inferred from homology"/>
<evidence type="ECO:0000256" key="8">
    <source>
        <dbReference type="ARBA" id="ARBA00044772"/>
    </source>
</evidence>
<keyword evidence="6" id="KW-0119">Carbohydrate metabolism</keyword>